<dbReference type="InterPro" id="IPR036691">
    <property type="entry name" value="Endo/exonu/phosph_ase_sf"/>
</dbReference>
<reference evidence="1 2" key="1">
    <citation type="submission" date="2023-02" db="EMBL/GenBank/DDBJ databases">
        <title>LHISI_Scaffold_Assembly.</title>
        <authorList>
            <person name="Stuart O.P."/>
            <person name="Cleave R."/>
            <person name="Magrath M.J.L."/>
            <person name="Mikheyev A.S."/>
        </authorList>
    </citation>
    <scope>NUCLEOTIDE SEQUENCE [LARGE SCALE GENOMIC DNA]</scope>
    <source>
        <strain evidence="1">Daus_M_001</strain>
        <tissue evidence="1">Leg muscle</tissue>
    </source>
</reference>
<comment type="caution">
    <text evidence="1">The sequence shown here is derived from an EMBL/GenBank/DDBJ whole genome shotgun (WGS) entry which is preliminary data.</text>
</comment>
<dbReference type="Gene3D" id="3.60.10.10">
    <property type="entry name" value="Endonuclease/exonuclease/phosphatase"/>
    <property type="match status" value="1"/>
</dbReference>
<dbReference type="EMBL" id="JARBHB010000004">
    <property type="protein sequence ID" value="KAJ8887750.1"/>
    <property type="molecule type" value="Genomic_DNA"/>
</dbReference>
<dbReference type="PANTHER" id="PTHR47510:SF3">
    <property type="entry name" value="ENDO_EXONUCLEASE_PHOSPHATASE DOMAIN-CONTAINING PROTEIN"/>
    <property type="match status" value="1"/>
</dbReference>
<evidence type="ECO:0000313" key="2">
    <source>
        <dbReference type="Proteomes" id="UP001159363"/>
    </source>
</evidence>
<dbReference type="PANTHER" id="PTHR47510">
    <property type="entry name" value="REVERSE TRANSCRIPTASE DOMAIN-CONTAINING PROTEIN"/>
    <property type="match status" value="1"/>
</dbReference>
<dbReference type="SUPFAM" id="SSF56219">
    <property type="entry name" value="DNase I-like"/>
    <property type="match status" value="1"/>
</dbReference>
<evidence type="ECO:0008006" key="3">
    <source>
        <dbReference type="Google" id="ProtNLM"/>
    </source>
</evidence>
<dbReference type="Proteomes" id="UP001159363">
    <property type="component" value="Chromosome X"/>
</dbReference>
<keyword evidence="2" id="KW-1185">Reference proteome</keyword>
<gene>
    <name evidence="1" type="ORF">PR048_013968</name>
</gene>
<proteinExistence type="predicted"/>
<accession>A0ABQ9HTZ5</accession>
<evidence type="ECO:0000313" key="1">
    <source>
        <dbReference type="EMBL" id="KAJ8887750.1"/>
    </source>
</evidence>
<sequence length="590" mass="67576">MLVALSGYKILRNDRINKGGGGVAIYVWGNNIKHKILSSSPSVYAGKSEFIIIELTIPPNKVLSAVVYRPLKAAYLSDFEEALSNLIAGYEQCIIMGDFNINLLSNTNEANKLLTTLSCMNITVCPLGATHHTAWIDLMFTSKPKLVLTHGQTSAPGISFHDLIFLSYKLRPPKFKPKIFTYRDFKNIDTDNLNSDAALIPWHEINAIDNLDEKICRFSQMITDLYNRTVQTSNKPPAPWLTNDIVQMMIKRDNAYSRYKRDIRINVLAADSFEQYRMLRNKYTQLVRSAKMHCSLDLFGFMTEPLVIFSKRLCNLWIGICKTNFSSPLNISPEEFNRYFVQSSCCKQLVGDITDTTDINHHRIENESRRKLFYFRLVSLKETYRANMRIKSKAEGPDCVSIRFIHKIMNILLPVITEIFYDSLSASSFPTSWKYTIVKPLAKCTSTTVLDDLRPITLSKALGFLVHQQVYKYVNDNKSFNSYQSGFREGHSTCTSLTDITDSIRMAIDRSHVTTLVLLHFNKSSNMINHDIILEKLKLYFHFSNNVIPWMTSYLRSRHQCVVINGKKLRWQPMHLGVPRSSVLGPPSRP</sequence>
<organism evidence="1 2">
    <name type="scientific">Dryococelus australis</name>
    <dbReference type="NCBI Taxonomy" id="614101"/>
    <lineage>
        <taxon>Eukaryota</taxon>
        <taxon>Metazoa</taxon>
        <taxon>Ecdysozoa</taxon>
        <taxon>Arthropoda</taxon>
        <taxon>Hexapoda</taxon>
        <taxon>Insecta</taxon>
        <taxon>Pterygota</taxon>
        <taxon>Neoptera</taxon>
        <taxon>Polyneoptera</taxon>
        <taxon>Phasmatodea</taxon>
        <taxon>Verophasmatodea</taxon>
        <taxon>Anareolatae</taxon>
        <taxon>Phasmatidae</taxon>
        <taxon>Eurycanthinae</taxon>
        <taxon>Dryococelus</taxon>
    </lineage>
</organism>
<protein>
    <recommendedName>
        <fullName evidence="3">Reverse transcriptase domain-containing protein</fullName>
    </recommendedName>
</protein>
<name>A0ABQ9HTZ5_9NEOP</name>